<evidence type="ECO:0000313" key="3">
    <source>
        <dbReference type="Proteomes" id="UP000189941"/>
    </source>
</evidence>
<evidence type="ECO:0000256" key="1">
    <source>
        <dbReference type="SAM" id="SignalP"/>
    </source>
</evidence>
<dbReference type="Proteomes" id="UP000189941">
    <property type="component" value="Unassembled WGS sequence"/>
</dbReference>
<feature type="signal peptide" evidence="1">
    <location>
        <begin position="1"/>
        <end position="23"/>
    </location>
</feature>
<evidence type="ECO:0000313" key="2">
    <source>
        <dbReference type="EMBL" id="SJZ65016.1"/>
    </source>
</evidence>
<dbReference type="EMBL" id="FUWO01000011">
    <property type="protein sequence ID" value="SJZ65016.1"/>
    <property type="molecule type" value="Genomic_DNA"/>
</dbReference>
<proteinExistence type="predicted"/>
<feature type="chain" id="PRO_5038815951" evidence="1">
    <location>
        <begin position="24"/>
        <end position="380"/>
    </location>
</feature>
<gene>
    <name evidence="2" type="ORF">SAMN02746011_01406</name>
</gene>
<reference evidence="3" key="1">
    <citation type="submission" date="2017-02" db="EMBL/GenBank/DDBJ databases">
        <authorList>
            <person name="Varghese N."/>
            <person name="Submissions S."/>
        </authorList>
    </citation>
    <scope>NUCLEOTIDE SEQUENCE [LARGE SCALE GENOMIC DNA]</scope>
    <source>
        <strain evidence="3">DSM 15739</strain>
    </source>
</reference>
<sequence length="380" mass="43299">MKLKYLTLMGVMSSLILSPISSAQSTLEPTEESLLRSEVTEVEPSKLDSLTQQLEALKEVPSFKMQLKLVNQRSNEKTVEVTVLGNTTTGNAIIDYDFYDRLSNPNHYHVRLYAYDNFKYAYVTTLDWLNSLDYFSQPYFKRDDALVMASIDSPVVEFEQSQLIGFDQLTSLNDAFLLLPNMNKLAQVREESIYYIDPIYTLSLERMAIPEVIFSDTKNVNLKLTTDVTINETEASAVQKLELSTQPSGLAFGALVNQQIDRTRLATIEGLDINRDLPKMVKDLGVATTMVTKKLTDFDIAFNERTQLYTLTLAGVTENFDLNIFEDKTASFKSYEFKTVYSFQPYEWTMPDLLALKSISQKELTFLMTNELIDEVSESE</sequence>
<dbReference type="OrthoDB" id="2139129at2"/>
<protein>
    <submittedName>
        <fullName evidence="2">Uncharacterized protein</fullName>
    </submittedName>
</protein>
<keyword evidence="3" id="KW-1185">Reference proteome</keyword>
<organism evidence="2 3">
    <name type="scientific">Globicatella sulfidifaciens DSM 15739</name>
    <dbReference type="NCBI Taxonomy" id="1121925"/>
    <lineage>
        <taxon>Bacteria</taxon>
        <taxon>Bacillati</taxon>
        <taxon>Bacillota</taxon>
        <taxon>Bacilli</taxon>
        <taxon>Lactobacillales</taxon>
        <taxon>Aerococcaceae</taxon>
        <taxon>Globicatella</taxon>
    </lineage>
</organism>
<dbReference type="AlphaFoldDB" id="A0A1T4MDT3"/>
<dbReference type="RefSeq" id="WP_078756140.1">
    <property type="nucleotide sequence ID" value="NZ_FUWO01000011.1"/>
</dbReference>
<accession>A0A1T4MDT3</accession>
<keyword evidence="1" id="KW-0732">Signal</keyword>
<name>A0A1T4MDT3_9LACT</name>